<gene>
    <name evidence="1" type="ORF">ACAOBT_LOCUS24751</name>
</gene>
<dbReference type="OrthoDB" id="6618101at2759"/>
<proteinExistence type="predicted"/>
<name>A0A9P0LU95_ACAOB</name>
<organism evidence="1 2">
    <name type="scientific">Acanthoscelides obtectus</name>
    <name type="common">Bean weevil</name>
    <name type="synonym">Bruchus obtectus</name>
    <dbReference type="NCBI Taxonomy" id="200917"/>
    <lineage>
        <taxon>Eukaryota</taxon>
        <taxon>Metazoa</taxon>
        <taxon>Ecdysozoa</taxon>
        <taxon>Arthropoda</taxon>
        <taxon>Hexapoda</taxon>
        <taxon>Insecta</taxon>
        <taxon>Pterygota</taxon>
        <taxon>Neoptera</taxon>
        <taxon>Endopterygota</taxon>
        <taxon>Coleoptera</taxon>
        <taxon>Polyphaga</taxon>
        <taxon>Cucujiformia</taxon>
        <taxon>Chrysomeloidea</taxon>
        <taxon>Chrysomelidae</taxon>
        <taxon>Bruchinae</taxon>
        <taxon>Bruchini</taxon>
        <taxon>Acanthoscelides</taxon>
    </lineage>
</organism>
<protein>
    <submittedName>
        <fullName evidence="1">Uncharacterized protein</fullName>
    </submittedName>
</protein>
<dbReference type="EMBL" id="CAKOFQ010007350">
    <property type="protein sequence ID" value="CAH1999026.1"/>
    <property type="molecule type" value="Genomic_DNA"/>
</dbReference>
<dbReference type="AlphaFoldDB" id="A0A9P0LU95"/>
<evidence type="ECO:0000313" key="2">
    <source>
        <dbReference type="Proteomes" id="UP001152888"/>
    </source>
</evidence>
<accession>A0A9P0LU95</accession>
<sequence>MFVSTLAPTKAHARRVDNASAARHRFDHLPRQCCLWLGSCWKEPLTGKGVTSSSQQRCSLSHRCGISHATGGDAGGQCVCAHQKWDLRNSLVVCVRLRHRHWCFGLYATDHKQRYVNL</sequence>
<comment type="caution">
    <text evidence="1">The sequence shown here is derived from an EMBL/GenBank/DDBJ whole genome shotgun (WGS) entry which is preliminary data.</text>
</comment>
<evidence type="ECO:0000313" key="1">
    <source>
        <dbReference type="EMBL" id="CAH1999026.1"/>
    </source>
</evidence>
<keyword evidence="2" id="KW-1185">Reference proteome</keyword>
<dbReference type="Proteomes" id="UP001152888">
    <property type="component" value="Unassembled WGS sequence"/>
</dbReference>
<reference evidence="1" key="1">
    <citation type="submission" date="2022-03" db="EMBL/GenBank/DDBJ databases">
        <authorList>
            <person name="Sayadi A."/>
        </authorList>
    </citation>
    <scope>NUCLEOTIDE SEQUENCE</scope>
</reference>